<dbReference type="Gene3D" id="3.40.50.1220">
    <property type="entry name" value="TPP-binding domain"/>
    <property type="match status" value="1"/>
</dbReference>
<comment type="cofactor">
    <cofactor evidence="1">
        <name>Zn(2+)</name>
        <dbReference type="ChEBI" id="CHEBI:29105"/>
    </cofactor>
</comment>
<dbReference type="GO" id="GO:0005634">
    <property type="term" value="C:nucleus"/>
    <property type="evidence" value="ECO:0007669"/>
    <property type="project" value="TreeGrafter"/>
</dbReference>
<feature type="binding site" evidence="7">
    <location>
        <position position="353"/>
    </location>
    <ligand>
        <name>Zn(2+)</name>
        <dbReference type="ChEBI" id="CHEBI:29105"/>
    </ligand>
</feature>
<dbReference type="OrthoDB" id="420264at2759"/>
<dbReference type="InterPro" id="IPR026591">
    <property type="entry name" value="Sirtuin_cat_small_dom_sf"/>
</dbReference>
<comment type="similarity">
    <text evidence="2">Belongs to the sirtuin family. Class I subfamily.</text>
</comment>
<dbReference type="GO" id="GO:0046872">
    <property type="term" value="F:metal ion binding"/>
    <property type="evidence" value="ECO:0007669"/>
    <property type="project" value="UniProtKB-KW"/>
</dbReference>
<dbReference type="InterPro" id="IPR026590">
    <property type="entry name" value="Ssirtuin_cat_dom"/>
</dbReference>
<proteinExistence type="inferred from homology"/>
<dbReference type="STRING" id="61395.A0A1Y1VX44"/>
<dbReference type="GO" id="GO:0070403">
    <property type="term" value="F:NAD+ binding"/>
    <property type="evidence" value="ECO:0007669"/>
    <property type="project" value="InterPro"/>
</dbReference>
<feature type="binding site" evidence="7">
    <location>
        <position position="329"/>
    </location>
    <ligand>
        <name>Zn(2+)</name>
        <dbReference type="ChEBI" id="CHEBI:29105"/>
    </ligand>
</feature>
<keyword evidence="6" id="KW-0520">NAD</keyword>
<feature type="active site" description="Proton acceptor" evidence="7">
    <location>
        <position position="318"/>
    </location>
</feature>
<dbReference type="PANTHER" id="PTHR11085:SF9">
    <property type="entry name" value="NAD-DEPENDENT PROTEIN DEACETYLASE SIRTUIN-1"/>
    <property type="match status" value="1"/>
</dbReference>
<evidence type="ECO:0000256" key="7">
    <source>
        <dbReference type="PROSITE-ProRule" id="PRU00236"/>
    </source>
</evidence>
<keyword evidence="3" id="KW-0808">Transferase</keyword>
<dbReference type="InterPro" id="IPR029035">
    <property type="entry name" value="DHS-like_NAD/FAD-binding_dom"/>
</dbReference>
<feature type="compositionally biased region" description="Acidic residues" evidence="8">
    <location>
        <begin position="78"/>
        <end position="87"/>
    </location>
</feature>
<dbReference type="AlphaFoldDB" id="A0A1Y1VX44"/>
<name>A0A1Y1VX44_9FUNG</name>
<keyword evidence="5 7" id="KW-0862">Zinc</keyword>
<dbReference type="Pfam" id="PF02146">
    <property type="entry name" value="SIR2"/>
    <property type="match status" value="1"/>
</dbReference>
<evidence type="ECO:0000256" key="4">
    <source>
        <dbReference type="ARBA" id="ARBA00022723"/>
    </source>
</evidence>
<keyword evidence="11" id="KW-1185">Reference proteome</keyword>
<evidence type="ECO:0000259" key="9">
    <source>
        <dbReference type="PROSITE" id="PS50305"/>
    </source>
</evidence>
<evidence type="ECO:0000256" key="1">
    <source>
        <dbReference type="ARBA" id="ARBA00001947"/>
    </source>
</evidence>
<evidence type="ECO:0000256" key="8">
    <source>
        <dbReference type="SAM" id="MobiDB-lite"/>
    </source>
</evidence>
<reference evidence="10 11" key="1">
    <citation type="submission" date="2016-07" db="EMBL/GenBank/DDBJ databases">
        <title>Pervasive Adenine N6-methylation of Active Genes in Fungi.</title>
        <authorList>
            <consortium name="DOE Joint Genome Institute"/>
            <person name="Mondo S.J."/>
            <person name="Dannebaum R.O."/>
            <person name="Kuo R.C."/>
            <person name="Labutti K."/>
            <person name="Haridas S."/>
            <person name="Kuo A."/>
            <person name="Salamov A."/>
            <person name="Ahrendt S.R."/>
            <person name="Lipzen A."/>
            <person name="Sullivan W."/>
            <person name="Andreopoulos W.B."/>
            <person name="Clum A."/>
            <person name="Lindquist E."/>
            <person name="Daum C."/>
            <person name="Ramamoorthy G.K."/>
            <person name="Gryganskyi A."/>
            <person name="Culley D."/>
            <person name="Magnuson J.K."/>
            <person name="James T.Y."/>
            <person name="O'Malley M.A."/>
            <person name="Stajich J.E."/>
            <person name="Spatafora J.W."/>
            <person name="Visel A."/>
            <person name="Grigoriev I.V."/>
        </authorList>
    </citation>
    <scope>NUCLEOTIDE SEQUENCE [LARGE SCALE GENOMIC DNA]</scope>
    <source>
        <strain evidence="10 11">ATCC 12442</strain>
    </source>
</reference>
<feature type="region of interest" description="Disordered" evidence="8">
    <location>
        <begin position="354"/>
        <end position="376"/>
    </location>
</feature>
<feature type="region of interest" description="Disordered" evidence="8">
    <location>
        <begin position="555"/>
        <end position="589"/>
    </location>
</feature>
<sequence>MAQHSVQGATVELSDHSEANSSSRKRSESVNGPEQLDKDELGRFKSSKRHRLDTAAGLPGDETKPAGADDNHTHQNTDEDSDEEDGDFGGSTSGNSVATDAGEEDEELLNVDGSCAPSPLPDTSHEIIDDTEAHVLGINGFIQEYLVSKGISVRSLLDVFAAPTSLIQTVPDFQLLPLLKHYLTRFYRNRPKLPSVNSLEDVIKLLKQSRRIMVLTGAGVSVSCGIPDFRSPTGIYTRLNDEYGLDDPQQMFDIEYFRMMPQLFYSFAKELFPSNFTPAPSHAFVKMLEDKEKLLRNYTQNIDTLEHVEGIKNVLNCHGSFATATCIKCGYKCDGKDLEGDIMVQRIAYCPKCNDQPSQSTKPKSDDDEDDGDYGMQRGVMKPDITFFGEKLPDAFDEALLADREKVDLLLVMGSSLKVAPVSDIMGHLPHTVPQIVINKTPILHFNFDVQLLGDADDIVAYLAHACGWELRHPRVAGQSTQSAEFQAQMPAPIESPPDIKVVASVRDAATPGGVETVEKSYSVPKHWIVFPSAVISGKDLMVANGDLPIRLAIDSSDEEDADSYDSEDDEGDALASDIEKLHPSTPTS</sequence>
<feature type="region of interest" description="Disordered" evidence="8">
    <location>
        <begin position="1"/>
        <end position="123"/>
    </location>
</feature>
<evidence type="ECO:0000313" key="11">
    <source>
        <dbReference type="Proteomes" id="UP000193922"/>
    </source>
</evidence>
<accession>A0A1Y1VX44</accession>
<dbReference type="InterPro" id="IPR003000">
    <property type="entry name" value="Sirtuin"/>
</dbReference>
<feature type="domain" description="Deacetylase sirtuin-type" evidence="9">
    <location>
        <begin position="192"/>
        <end position="470"/>
    </location>
</feature>
<keyword evidence="4 7" id="KW-0479">Metal-binding</keyword>
<dbReference type="PANTHER" id="PTHR11085">
    <property type="entry name" value="NAD-DEPENDENT PROTEIN DEACYLASE SIRTUIN-5, MITOCHONDRIAL-RELATED"/>
    <property type="match status" value="1"/>
</dbReference>
<dbReference type="PROSITE" id="PS50305">
    <property type="entry name" value="SIRTUIN"/>
    <property type="match status" value="1"/>
</dbReference>
<feature type="binding site" evidence="7">
    <location>
        <position position="350"/>
    </location>
    <ligand>
        <name>Zn(2+)</name>
        <dbReference type="ChEBI" id="CHEBI:29105"/>
    </ligand>
</feature>
<feature type="compositionally biased region" description="Acidic residues" evidence="8">
    <location>
        <begin position="556"/>
        <end position="573"/>
    </location>
</feature>
<dbReference type="GO" id="GO:0046970">
    <property type="term" value="F:histone H4K16 deacetylase activity, NAD-dependent"/>
    <property type="evidence" value="ECO:0007669"/>
    <property type="project" value="TreeGrafter"/>
</dbReference>
<dbReference type="Proteomes" id="UP000193922">
    <property type="component" value="Unassembled WGS sequence"/>
</dbReference>
<evidence type="ECO:0000256" key="5">
    <source>
        <dbReference type="ARBA" id="ARBA00022833"/>
    </source>
</evidence>
<evidence type="ECO:0000313" key="10">
    <source>
        <dbReference type="EMBL" id="ORX65871.1"/>
    </source>
</evidence>
<dbReference type="EMBL" id="MCFD01000020">
    <property type="protein sequence ID" value="ORX65871.1"/>
    <property type="molecule type" value="Genomic_DNA"/>
</dbReference>
<dbReference type="SUPFAM" id="SSF52467">
    <property type="entry name" value="DHS-like NAD/FAD-binding domain"/>
    <property type="match status" value="1"/>
</dbReference>
<evidence type="ECO:0000256" key="6">
    <source>
        <dbReference type="ARBA" id="ARBA00023027"/>
    </source>
</evidence>
<gene>
    <name evidence="10" type="ORF">DL89DRAFT_270581</name>
</gene>
<evidence type="ECO:0000256" key="2">
    <source>
        <dbReference type="ARBA" id="ARBA00006924"/>
    </source>
</evidence>
<protein>
    <submittedName>
        <fullName evidence="10">SIR2-domain-containing protein</fullName>
    </submittedName>
</protein>
<evidence type="ECO:0000256" key="3">
    <source>
        <dbReference type="ARBA" id="ARBA00022679"/>
    </source>
</evidence>
<dbReference type="RefSeq" id="XP_040739954.1">
    <property type="nucleotide sequence ID" value="XM_040888775.1"/>
</dbReference>
<comment type="caution">
    <text evidence="10">The sequence shown here is derived from an EMBL/GenBank/DDBJ whole genome shotgun (WGS) entry which is preliminary data.</text>
</comment>
<organism evidence="10 11">
    <name type="scientific">Linderina pennispora</name>
    <dbReference type="NCBI Taxonomy" id="61395"/>
    <lineage>
        <taxon>Eukaryota</taxon>
        <taxon>Fungi</taxon>
        <taxon>Fungi incertae sedis</taxon>
        <taxon>Zoopagomycota</taxon>
        <taxon>Kickxellomycotina</taxon>
        <taxon>Kickxellomycetes</taxon>
        <taxon>Kickxellales</taxon>
        <taxon>Kickxellaceae</taxon>
        <taxon>Linderina</taxon>
    </lineage>
</organism>
<dbReference type="GeneID" id="63805423"/>
<dbReference type="InterPro" id="IPR050134">
    <property type="entry name" value="NAD-dep_sirtuin_deacylases"/>
</dbReference>
<feature type="binding site" evidence="7">
    <location>
        <position position="326"/>
    </location>
    <ligand>
        <name>Zn(2+)</name>
        <dbReference type="ChEBI" id="CHEBI:29105"/>
    </ligand>
</feature>
<feature type="compositionally biased region" description="Basic and acidic residues" evidence="8">
    <location>
        <begin position="61"/>
        <end position="77"/>
    </location>
</feature>
<dbReference type="Gene3D" id="3.30.1600.10">
    <property type="entry name" value="SIR2/SIRT2 'Small Domain"/>
    <property type="match status" value="1"/>
</dbReference>